<evidence type="ECO:0000313" key="3">
    <source>
        <dbReference type="Proteomes" id="UP000199361"/>
    </source>
</evidence>
<dbReference type="RefSeq" id="WP_091079311.1">
    <property type="nucleotide sequence ID" value="NZ_FOHX01000003.1"/>
</dbReference>
<dbReference type="OrthoDB" id="4320824at2"/>
<dbReference type="Proteomes" id="UP000199361">
    <property type="component" value="Unassembled WGS sequence"/>
</dbReference>
<accession>A0A1I0ER85</accession>
<reference evidence="2 3" key="1">
    <citation type="submission" date="2016-10" db="EMBL/GenBank/DDBJ databases">
        <authorList>
            <person name="de Groot N.N."/>
        </authorList>
    </citation>
    <scope>NUCLEOTIDE SEQUENCE [LARGE SCALE GENOMIC DNA]</scope>
    <source>
        <strain evidence="2 3">CGMCC 4.5598</strain>
    </source>
</reference>
<feature type="compositionally biased region" description="Basic and acidic residues" evidence="1">
    <location>
        <begin position="15"/>
        <end position="24"/>
    </location>
</feature>
<feature type="region of interest" description="Disordered" evidence="1">
    <location>
        <begin position="1"/>
        <end position="39"/>
    </location>
</feature>
<proteinExistence type="predicted"/>
<evidence type="ECO:0000313" key="2">
    <source>
        <dbReference type="EMBL" id="SET47576.1"/>
    </source>
</evidence>
<protein>
    <submittedName>
        <fullName evidence="2">Uncharacterized protein</fullName>
    </submittedName>
</protein>
<gene>
    <name evidence="2" type="ORF">SAMN05421811_103156</name>
</gene>
<organism evidence="2 3">
    <name type="scientific">Nonomuraea wenchangensis</name>
    <dbReference type="NCBI Taxonomy" id="568860"/>
    <lineage>
        <taxon>Bacteria</taxon>
        <taxon>Bacillati</taxon>
        <taxon>Actinomycetota</taxon>
        <taxon>Actinomycetes</taxon>
        <taxon>Streptosporangiales</taxon>
        <taxon>Streptosporangiaceae</taxon>
        <taxon>Nonomuraea</taxon>
    </lineage>
</organism>
<sequence>MHWHAYRWTGNGADRGNEGERRPSSPDFPGSHLPPMRTGDWLAKPASRIADTFHGAEDAVGWLAGEYGKVGAALLCGDRIPLEDRLADARDLLPRGVDVQWGEWMQGGRFVTLGVICCPNRHVPHPCPLR</sequence>
<dbReference type="AlphaFoldDB" id="A0A1I0ER85"/>
<dbReference type="EMBL" id="FOHX01000003">
    <property type="protein sequence ID" value="SET47576.1"/>
    <property type="molecule type" value="Genomic_DNA"/>
</dbReference>
<evidence type="ECO:0000256" key="1">
    <source>
        <dbReference type="SAM" id="MobiDB-lite"/>
    </source>
</evidence>
<dbReference type="STRING" id="568860.SAMN05421811_103156"/>
<keyword evidence="3" id="KW-1185">Reference proteome</keyword>
<name>A0A1I0ER85_9ACTN</name>